<comment type="caution">
    <text evidence="1">The sequence shown here is derived from an EMBL/GenBank/DDBJ whole genome shotgun (WGS) entry which is preliminary data.</text>
</comment>
<dbReference type="RefSeq" id="WP_105542628.1">
    <property type="nucleotide sequence ID" value="NZ_JBBGZH010000001.1"/>
</dbReference>
<gene>
    <name evidence="1" type="ORF">WH297_11075</name>
</gene>
<sequence length="90" mass="9901">MAAASYHAAVYRFQNPGQFKDQKDRSTVTRRTVDEMDVMARKFPFSIPGVFAVLPMGDLDICFVAFCYAKPLRTFTGTALSSVAGQSGQI</sequence>
<evidence type="ECO:0000313" key="2">
    <source>
        <dbReference type="Proteomes" id="UP001375812"/>
    </source>
</evidence>
<accession>A0ABU8PDF7</accession>
<name>A0ABU8PDF7_9HYPH</name>
<protein>
    <submittedName>
        <fullName evidence="1">Uncharacterized protein</fullName>
    </submittedName>
</protein>
<dbReference type="Proteomes" id="UP001375812">
    <property type="component" value="Unassembled WGS sequence"/>
</dbReference>
<organism evidence="1 2">
    <name type="scientific">Ochrobactrum vermis</name>
    <dbReference type="NCBI Taxonomy" id="1827297"/>
    <lineage>
        <taxon>Bacteria</taxon>
        <taxon>Pseudomonadati</taxon>
        <taxon>Pseudomonadota</taxon>
        <taxon>Alphaproteobacteria</taxon>
        <taxon>Hyphomicrobiales</taxon>
        <taxon>Brucellaceae</taxon>
        <taxon>Brucella/Ochrobactrum group</taxon>
        <taxon>Ochrobactrum</taxon>
    </lineage>
</organism>
<reference evidence="1 2" key="1">
    <citation type="submission" date="2023-12" db="EMBL/GenBank/DDBJ databases">
        <title>Gut-associated functions are favored during microbiome assembly across C. elegans life.</title>
        <authorList>
            <person name="Zimmermann J."/>
        </authorList>
    </citation>
    <scope>NUCLEOTIDE SEQUENCE [LARGE SCALE GENOMIC DNA]</scope>
    <source>
        <strain evidence="1 2">MYb71</strain>
    </source>
</reference>
<evidence type="ECO:0000313" key="1">
    <source>
        <dbReference type="EMBL" id="MEJ5020271.1"/>
    </source>
</evidence>
<dbReference type="EMBL" id="JBBGZH010000001">
    <property type="protein sequence ID" value="MEJ5020271.1"/>
    <property type="molecule type" value="Genomic_DNA"/>
</dbReference>
<proteinExistence type="predicted"/>
<keyword evidence="2" id="KW-1185">Reference proteome</keyword>